<dbReference type="InterPro" id="IPR016024">
    <property type="entry name" value="ARM-type_fold"/>
</dbReference>
<name>A0A2P7YXN8_9ASCO</name>
<proteinExistence type="predicted"/>
<dbReference type="GO" id="GO:0031267">
    <property type="term" value="F:small GTPase binding"/>
    <property type="evidence" value="ECO:0007669"/>
    <property type="project" value="InterPro"/>
</dbReference>
<dbReference type="GeneID" id="36563782"/>
<evidence type="ECO:0000256" key="4">
    <source>
        <dbReference type="ARBA" id="ARBA00022490"/>
    </source>
</evidence>
<dbReference type="Pfam" id="PF08506">
    <property type="entry name" value="Cse1"/>
    <property type="match status" value="1"/>
</dbReference>
<dbReference type="EMBL" id="PYFQ01000001">
    <property type="protein sequence ID" value="PSK40737.1"/>
    <property type="molecule type" value="Genomic_DNA"/>
</dbReference>
<gene>
    <name evidence="8" type="ORF">C7M61_000389</name>
</gene>
<sequence>MDKETLLKALSGTLDASLQGRKQSEQQLRYFEEQPGFTAYLLDLITDSSINLGVQASAAIFFKNRVSNYWVVPDVKTASTRYIQPNEKPIIKQKLIEVLSQTYKSPVLRVQLSTSVSNILNAEKWDDLTEIIPKLISDTSNIDHVFTGLICLFEYTKTYRYSHEGNRNIVLEEVAEKMFPLLETLTESLLENDSDISDELFYLIFKIFKYSTYSTLPAYLTDSSKLGTWCKFHILLINKPLPSSVLQEEPSERATVPRIKAVKWCFGNLHRLLFRHGGGVSTPKKDSEFSRTFLSTFVPEILNVYWQIIEKWSSKDVWLSEASLYHLIGFLELVIETPAFPLIEEKLDAIVRHVLLPTLNANQETIELYEDNPEEYIRRFFDVSRDNPTADTASINFVFRLSSTKFSKTGNTVLAILNDVFQKRASDRENLEYACQAEGALRVLATISIRLNKDLSPVKGQIDQLLYSYVYPELSEAVIAKYPWLTARGCDTIAMFMHKYNDQKILQDIFQAIVHCFQQQEHFPIQLTAIDGLRALVDEDLVADQVAGQAPQLMGVLLDMSKNFESDTLNTVMDVFVEKFAANLEPYANELSMRLAEQFIKLANEILEQSSQNGGIDVDKEYAAAGVLNTLTSLVISMNASPQVASNLEVILKDMIKFILENSMALFLTEVVEIMESIMFSTNRMSPTMWELYECVISCFDTYAEDFFDSFQPFLEAVVLHAFSDEEITVDNSNVQAMFKICFKMLQGDMVDPVFAHHAFELIEFSILTLNKRFVPFLPDFLAEIFKIYQSLDAQEAFDGYMLHYLSVLKIFFACFCVEATGTLLIMKQHDVTKFFFTMWVKYSDEFRSVYGCKLQILAALSILLEAPLDHLPAQDLVGETVDLLISNLESLPHAIKARQDIVDRDNGVRTTSRDFTNGDDDEDDEDYYEEDLEADEAELEAMKQTPLDNYNVFYLFAEKINQVQQQDPQRYQAVFGNLDESQKEIANRIVQIHLQHHQ</sequence>
<dbReference type="PROSITE" id="PS50166">
    <property type="entry name" value="IMPORTIN_B_NT"/>
    <property type="match status" value="1"/>
</dbReference>
<keyword evidence="4" id="KW-0963">Cytoplasm</keyword>
<dbReference type="Proteomes" id="UP000241107">
    <property type="component" value="Unassembled WGS sequence"/>
</dbReference>
<evidence type="ECO:0000313" key="9">
    <source>
        <dbReference type="Proteomes" id="UP000241107"/>
    </source>
</evidence>
<dbReference type="GO" id="GO:0005635">
    <property type="term" value="C:nuclear envelope"/>
    <property type="evidence" value="ECO:0007669"/>
    <property type="project" value="TreeGrafter"/>
</dbReference>
<feature type="domain" description="Importin N-terminal" evidence="7">
    <location>
        <begin position="24"/>
        <end position="101"/>
    </location>
</feature>
<comment type="caution">
    <text evidence="8">The sequence shown here is derived from an EMBL/GenBank/DDBJ whole genome shotgun (WGS) entry which is preliminary data.</text>
</comment>
<evidence type="ECO:0000259" key="7">
    <source>
        <dbReference type="PROSITE" id="PS50166"/>
    </source>
</evidence>
<dbReference type="VEuPathDB" id="FungiDB:C7M61_000389"/>
<keyword evidence="5" id="KW-0653">Protein transport</keyword>
<evidence type="ECO:0000256" key="5">
    <source>
        <dbReference type="ARBA" id="ARBA00022927"/>
    </source>
</evidence>
<keyword evidence="3" id="KW-0813">Transport</keyword>
<evidence type="ECO:0000256" key="1">
    <source>
        <dbReference type="ARBA" id="ARBA00004123"/>
    </source>
</evidence>
<protein>
    <recommendedName>
        <fullName evidence="7">Importin N-terminal domain-containing protein</fullName>
    </recommendedName>
</protein>
<reference evidence="8 9" key="1">
    <citation type="submission" date="2018-03" db="EMBL/GenBank/DDBJ databases">
        <title>Candida pseudohaemulonii genome assembly and annotation.</title>
        <authorList>
            <person name="Munoz J.F."/>
            <person name="Gade L.G."/>
            <person name="Chow N.A."/>
            <person name="Litvintseva A.P."/>
            <person name="Loparev V.N."/>
            <person name="Cuomo C.A."/>
        </authorList>
    </citation>
    <scope>NUCLEOTIDE SEQUENCE [LARGE SCALE GENOMIC DNA]</scope>
    <source>
        <strain evidence="8 9">B12108</strain>
    </source>
</reference>
<dbReference type="STRING" id="418784.A0A2P7YXN8"/>
<comment type="subcellular location">
    <subcellularLocation>
        <location evidence="2">Cytoplasm</location>
    </subcellularLocation>
    <subcellularLocation>
        <location evidence="1">Nucleus</location>
    </subcellularLocation>
</comment>
<dbReference type="SUPFAM" id="SSF48371">
    <property type="entry name" value="ARM repeat"/>
    <property type="match status" value="1"/>
</dbReference>
<evidence type="ECO:0000313" key="8">
    <source>
        <dbReference type="EMBL" id="PSK40737.1"/>
    </source>
</evidence>
<dbReference type="InterPro" id="IPR013713">
    <property type="entry name" value="XPO2_central"/>
</dbReference>
<organism evidence="8 9">
    <name type="scientific">Candidozyma pseudohaemuli</name>
    <dbReference type="NCBI Taxonomy" id="418784"/>
    <lineage>
        <taxon>Eukaryota</taxon>
        <taxon>Fungi</taxon>
        <taxon>Dikarya</taxon>
        <taxon>Ascomycota</taxon>
        <taxon>Saccharomycotina</taxon>
        <taxon>Pichiomycetes</taxon>
        <taxon>Metschnikowiaceae</taxon>
        <taxon>Candidozyma</taxon>
    </lineage>
</organism>
<evidence type="ECO:0000256" key="2">
    <source>
        <dbReference type="ARBA" id="ARBA00004496"/>
    </source>
</evidence>
<keyword evidence="9" id="KW-1185">Reference proteome</keyword>
<dbReference type="Pfam" id="PF03810">
    <property type="entry name" value="IBN_N"/>
    <property type="match status" value="1"/>
</dbReference>
<dbReference type="InterPro" id="IPR001494">
    <property type="entry name" value="Importin-beta_N"/>
</dbReference>
<dbReference type="GO" id="GO:0005829">
    <property type="term" value="C:cytosol"/>
    <property type="evidence" value="ECO:0007669"/>
    <property type="project" value="TreeGrafter"/>
</dbReference>
<dbReference type="PANTHER" id="PTHR10997">
    <property type="entry name" value="IMPORTIN-7, 8, 11"/>
    <property type="match status" value="1"/>
</dbReference>
<evidence type="ECO:0000256" key="6">
    <source>
        <dbReference type="ARBA" id="ARBA00023242"/>
    </source>
</evidence>
<dbReference type="PANTHER" id="PTHR10997:SF28">
    <property type="entry name" value="IMPORTIN BETA SMX1"/>
    <property type="match status" value="1"/>
</dbReference>
<accession>A0A2P7YXN8</accession>
<dbReference type="RefSeq" id="XP_024715436.1">
    <property type="nucleotide sequence ID" value="XM_024855837.1"/>
</dbReference>
<dbReference type="OrthoDB" id="760868at2759"/>
<dbReference type="SMART" id="SM00913">
    <property type="entry name" value="IBN_N"/>
    <property type="match status" value="1"/>
</dbReference>
<dbReference type="InterPro" id="IPR011989">
    <property type="entry name" value="ARM-like"/>
</dbReference>
<dbReference type="GO" id="GO:0006606">
    <property type="term" value="P:protein import into nucleus"/>
    <property type="evidence" value="ECO:0007669"/>
    <property type="project" value="TreeGrafter"/>
</dbReference>
<dbReference type="AlphaFoldDB" id="A0A2P7YXN8"/>
<evidence type="ECO:0000256" key="3">
    <source>
        <dbReference type="ARBA" id="ARBA00022448"/>
    </source>
</evidence>
<dbReference type="Gene3D" id="1.25.10.10">
    <property type="entry name" value="Leucine-rich Repeat Variant"/>
    <property type="match status" value="1"/>
</dbReference>
<keyword evidence="6" id="KW-0539">Nucleus</keyword>